<keyword evidence="3" id="KW-1185">Reference proteome</keyword>
<accession>A0A8E2APB6</accession>
<proteinExistence type="predicted"/>
<feature type="transmembrane region" description="Helical" evidence="1">
    <location>
        <begin position="172"/>
        <end position="198"/>
    </location>
</feature>
<name>A0A8E2APB6_9APHY</name>
<sequence length="318" mass="35499">MHSLQRNTCHMATQIQQCHIIVPRQPMGEFHLGRYAACNWLSGYRSHCLCFFELYTRRKRYRARRFTGSRGSWVPALVVGLLSLLAPCVDIYYLYMVTFAQIIPETSDRIPAGGSSIGLQYGLPIAARVFLLIAEFTVMCTTWYYTRSIKLNNRRGRTGIPLATALQRDGTAAFIILFVLNILQVFTIFTSVIAYPVFSSPLSSIVISHFLLDLREADGASLDTTTFQGSVWSARAQNQSVSLQFNRPHSSFVGDMGASLDYGYDSSDMMANWSDETEDVDDAEVGTLLIGLDEHQPWAQSSRNMAENTSADAVLVDG</sequence>
<organism evidence="2 3">
    <name type="scientific">Obba rivulosa</name>
    <dbReference type="NCBI Taxonomy" id="1052685"/>
    <lineage>
        <taxon>Eukaryota</taxon>
        <taxon>Fungi</taxon>
        <taxon>Dikarya</taxon>
        <taxon>Basidiomycota</taxon>
        <taxon>Agaricomycotina</taxon>
        <taxon>Agaricomycetes</taxon>
        <taxon>Polyporales</taxon>
        <taxon>Gelatoporiaceae</taxon>
        <taxon>Obba</taxon>
    </lineage>
</organism>
<evidence type="ECO:0000313" key="3">
    <source>
        <dbReference type="Proteomes" id="UP000250043"/>
    </source>
</evidence>
<protein>
    <submittedName>
        <fullName evidence="2">Uncharacterized protein</fullName>
    </submittedName>
</protein>
<reference evidence="2 3" key="1">
    <citation type="submission" date="2016-07" db="EMBL/GenBank/DDBJ databases">
        <title>Draft genome of the white-rot fungus Obba rivulosa 3A-2.</title>
        <authorList>
            <consortium name="DOE Joint Genome Institute"/>
            <person name="Miettinen O."/>
            <person name="Riley R."/>
            <person name="Acob R."/>
            <person name="Barry K."/>
            <person name="Cullen D."/>
            <person name="De Vries R."/>
            <person name="Hainaut M."/>
            <person name="Hatakka A."/>
            <person name="Henrissat B."/>
            <person name="Hilden K."/>
            <person name="Kuo R."/>
            <person name="Labutti K."/>
            <person name="Lipzen A."/>
            <person name="Makela M.R."/>
            <person name="Sandor L."/>
            <person name="Spatafora J.W."/>
            <person name="Grigoriev I.V."/>
            <person name="Hibbett D.S."/>
        </authorList>
    </citation>
    <scope>NUCLEOTIDE SEQUENCE [LARGE SCALE GENOMIC DNA]</scope>
    <source>
        <strain evidence="2 3">3A-2</strain>
    </source>
</reference>
<dbReference type="AlphaFoldDB" id="A0A8E2APB6"/>
<gene>
    <name evidence="2" type="ORF">OBBRIDRAFT_784126</name>
</gene>
<dbReference type="OrthoDB" id="2756573at2759"/>
<evidence type="ECO:0000256" key="1">
    <source>
        <dbReference type="SAM" id="Phobius"/>
    </source>
</evidence>
<keyword evidence="1" id="KW-0472">Membrane</keyword>
<evidence type="ECO:0000313" key="2">
    <source>
        <dbReference type="EMBL" id="OCH85895.1"/>
    </source>
</evidence>
<keyword evidence="1" id="KW-1133">Transmembrane helix</keyword>
<dbReference type="EMBL" id="KV722556">
    <property type="protein sequence ID" value="OCH85895.1"/>
    <property type="molecule type" value="Genomic_DNA"/>
</dbReference>
<keyword evidence="1" id="KW-0812">Transmembrane</keyword>
<feature type="transmembrane region" description="Helical" evidence="1">
    <location>
        <begin position="125"/>
        <end position="145"/>
    </location>
</feature>
<feature type="transmembrane region" description="Helical" evidence="1">
    <location>
        <begin position="73"/>
        <end position="95"/>
    </location>
</feature>
<dbReference type="Proteomes" id="UP000250043">
    <property type="component" value="Unassembled WGS sequence"/>
</dbReference>